<reference evidence="2 3" key="1">
    <citation type="submission" date="2020-08" db="EMBL/GenBank/DDBJ databases">
        <title>Genomic Encyclopedia of Type Strains, Phase IV (KMG-IV): sequencing the most valuable type-strain genomes for metagenomic binning, comparative biology and taxonomic classification.</title>
        <authorList>
            <person name="Goeker M."/>
        </authorList>
    </citation>
    <scope>NUCLEOTIDE SEQUENCE [LARGE SCALE GENOMIC DNA]</scope>
    <source>
        <strain evidence="2 3">DSM 17454</strain>
    </source>
</reference>
<protein>
    <submittedName>
        <fullName evidence="2">Uncharacterized protein</fullName>
    </submittedName>
</protein>
<evidence type="ECO:0000313" key="3">
    <source>
        <dbReference type="Proteomes" id="UP000532373"/>
    </source>
</evidence>
<evidence type="ECO:0000256" key="1">
    <source>
        <dbReference type="SAM" id="SignalP"/>
    </source>
</evidence>
<dbReference type="RefSeq" id="WP_184768100.1">
    <property type="nucleotide sequence ID" value="NZ_JACHGI010000002.1"/>
</dbReference>
<dbReference type="Proteomes" id="UP000532373">
    <property type="component" value="Unassembled WGS sequence"/>
</dbReference>
<name>A0A8E2BC94_9HYPH</name>
<sequence length="106" mass="11387">MKLGVVCTIALLIAGGAASGEEAGQVAMEDTPGCDEFVVETAGGYVLLEWYGGVTSVWEGDKVFGDLHSYGMKDIYIDGRGEMRVWIDDFMVGHSKASSHFEEACD</sequence>
<feature type="signal peptide" evidence="1">
    <location>
        <begin position="1"/>
        <end position="19"/>
    </location>
</feature>
<gene>
    <name evidence="2" type="ORF">HNQ96_001450</name>
</gene>
<dbReference type="AlphaFoldDB" id="A0A8E2BC94"/>
<dbReference type="EMBL" id="JACHGI010000002">
    <property type="protein sequence ID" value="MBB6465592.1"/>
    <property type="molecule type" value="Genomic_DNA"/>
</dbReference>
<feature type="chain" id="PRO_5034126033" evidence="1">
    <location>
        <begin position="20"/>
        <end position="106"/>
    </location>
</feature>
<evidence type="ECO:0000313" key="2">
    <source>
        <dbReference type="EMBL" id="MBB6465592.1"/>
    </source>
</evidence>
<accession>A0A8E2BC94</accession>
<keyword evidence="1" id="KW-0732">Signal</keyword>
<comment type="caution">
    <text evidence="2">The sequence shown here is derived from an EMBL/GenBank/DDBJ whole genome shotgun (WGS) entry which is preliminary data.</text>
</comment>
<organism evidence="2 3">
    <name type="scientific">Aminobacter carboxidus</name>
    <dbReference type="NCBI Taxonomy" id="376165"/>
    <lineage>
        <taxon>Bacteria</taxon>
        <taxon>Pseudomonadati</taxon>
        <taxon>Pseudomonadota</taxon>
        <taxon>Alphaproteobacteria</taxon>
        <taxon>Hyphomicrobiales</taxon>
        <taxon>Phyllobacteriaceae</taxon>
        <taxon>Aminobacter</taxon>
    </lineage>
</organism>
<proteinExistence type="predicted"/>